<organism evidence="1">
    <name type="scientific">Anguilla anguilla</name>
    <name type="common">European freshwater eel</name>
    <name type="synonym">Muraena anguilla</name>
    <dbReference type="NCBI Taxonomy" id="7936"/>
    <lineage>
        <taxon>Eukaryota</taxon>
        <taxon>Metazoa</taxon>
        <taxon>Chordata</taxon>
        <taxon>Craniata</taxon>
        <taxon>Vertebrata</taxon>
        <taxon>Euteleostomi</taxon>
        <taxon>Actinopterygii</taxon>
        <taxon>Neopterygii</taxon>
        <taxon>Teleostei</taxon>
        <taxon>Anguilliformes</taxon>
        <taxon>Anguillidae</taxon>
        <taxon>Anguilla</taxon>
    </lineage>
</organism>
<reference evidence="1" key="1">
    <citation type="submission" date="2014-11" db="EMBL/GenBank/DDBJ databases">
        <authorList>
            <person name="Amaro Gonzalez C."/>
        </authorList>
    </citation>
    <scope>NUCLEOTIDE SEQUENCE</scope>
</reference>
<protein>
    <submittedName>
        <fullName evidence="1">Uncharacterized protein</fullName>
    </submittedName>
</protein>
<dbReference type="EMBL" id="GBXM01063736">
    <property type="protein sequence ID" value="JAH44841.1"/>
    <property type="molecule type" value="Transcribed_RNA"/>
</dbReference>
<proteinExistence type="predicted"/>
<accession>A0A0E9SU79</accession>
<dbReference type="AlphaFoldDB" id="A0A0E9SU79"/>
<reference evidence="1" key="2">
    <citation type="journal article" date="2015" name="Fish Shellfish Immunol.">
        <title>Early steps in the European eel (Anguilla anguilla)-Vibrio vulnificus interaction in the gills: Role of the RtxA13 toxin.</title>
        <authorList>
            <person name="Callol A."/>
            <person name="Pajuelo D."/>
            <person name="Ebbesson L."/>
            <person name="Teles M."/>
            <person name="MacKenzie S."/>
            <person name="Amaro C."/>
        </authorList>
    </citation>
    <scope>NUCLEOTIDE SEQUENCE</scope>
</reference>
<name>A0A0E9SU79_ANGAN</name>
<evidence type="ECO:0000313" key="1">
    <source>
        <dbReference type="EMBL" id="JAH44841.1"/>
    </source>
</evidence>
<sequence>MTIKTILTSLHSSHNTAKNMYTQCLDPSQRCLRSLIIIILIIVLR</sequence>